<dbReference type="SMART" id="SM00316">
    <property type="entry name" value="S1"/>
    <property type="match status" value="1"/>
</dbReference>
<dbReference type="InterPro" id="IPR032639">
    <property type="entry name" value="Tex_YqgF"/>
</dbReference>
<dbReference type="InterPro" id="IPR012340">
    <property type="entry name" value="NA-bd_OB-fold"/>
</dbReference>
<dbReference type="Pfam" id="PF00575">
    <property type="entry name" value="S1"/>
    <property type="match status" value="1"/>
</dbReference>
<dbReference type="Pfam" id="PF09371">
    <property type="entry name" value="Tex_N"/>
    <property type="match status" value="1"/>
</dbReference>
<dbReference type="Pfam" id="PF16921">
    <property type="entry name" value="Tex_YqgF"/>
    <property type="match status" value="1"/>
</dbReference>
<dbReference type="PROSITE" id="PS50126">
    <property type="entry name" value="S1"/>
    <property type="match status" value="1"/>
</dbReference>
<reference evidence="6" key="1">
    <citation type="journal article" date="2014" name="Int. J. Syst. Evol. Microbiol.">
        <title>Complete genome sequence of Corynebacterium casei LMG S-19264T (=DSM 44701T), isolated from a smear-ripened cheese.</title>
        <authorList>
            <consortium name="US DOE Joint Genome Institute (JGI-PGF)"/>
            <person name="Walter F."/>
            <person name="Albersmeier A."/>
            <person name="Kalinowski J."/>
            <person name="Ruckert C."/>
        </authorList>
    </citation>
    <scope>NUCLEOTIDE SEQUENCE</scope>
    <source>
        <strain evidence="6">CGMCC 1.15725</strain>
    </source>
</reference>
<evidence type="ECO:0000256" key="3">
    <source>
        <dbReference type="ARBA" id="ARBA00035517"/>
    </source>
</evidence>
<feature type="compositionally biased region" description="Basic and acidic residues" evidence="4">
    <location>
        <begin position="724"/>
        <end position="757"/>
    </location>
</feature>
<dbReference type="Pfam" id="PF17674">
    <property type="entry name" value="HHH_9"/>
    <property type="match status" value="1"/>
</dbReference>
<dbReference type="SUPFAM" id="SSF53098">
    <property type="entry name" value="Ribonuclease H-like"/>
    <property type="match status" value="1"/>
</dbReference>
<dbReference type="InterPro" id="IPR055179">
    <property type="entry name" value="Tex-like_central_region"/>
</dbReference>
<dbReference type="Gene3D" id="1.10.10.650">
    <property type="entry name" value="RuvA domain 2-like"/>
    <property type="match status" value="1"/>
</dbReference>
<sequence>MKPISLRIAEELGVQERQVTAAVELLDGGATVPFVARYRKEATGALDDAQLRTLEERLAYLRELEERREAIVASIREQGKLDDALHAQILAADSKARLEDIYLPYKPKRRTKAQIAREAGLEPLAEALLARPEQEPRSAAEPFVDPSKEVADVDAALEGAKAILVERFAEHAELIGSLREEVWARGLLAAKVREGKEAAGAKFQDYFDYAERYGKLPSHRILALFRGEKEEVLDLAFLPEPAAEAPVKTTEPGFYERRIAHQFGIADKGRPGDRWLLDTARWAWRTKILIHLQIDLRTRLFQAAEEEAVRVFAHNLRDLLLAAPAGTRPTLGLDPGFRTGVKVAVVDATGKVVATSAIFPHEPQRRWDEAIAQLAKLAREHKVELVAIGNGTASRETDRLAAELMERHPDLKLTKIVVSEAGASVYSASAYASAELPELDVTLRGAVSIARRLQDPLAELVKIDPKSIGVGQYQHDLSEFKLSKSLDAVVEDCVNAVGVDVNTASAPLLARVSGIGEGLAQNIVAHREANGRFESRADLKAVPRLGPKAFEQSAGFLRIQGGADPLDASGVHPEAYPVVRRILGSAKTDIKSLIGNAPVLRGLKAEDFIDDHFGLPTVTDILAELEKPGRDPRPAFKTASFRDDVHEMKDLKPGMQLEGVVTNVAAFGAFVDIGVHQDGLVHISAMANGFVKDPRAVAKPGDIVKVRVVEVDVARKRIALSMRLDETAPRGPRPDTKRPDAKRSDAKQAVPRQDRPRTQPSAPYKPPAAPSVGGGALAEAMRLAALKKK</sequence>
<proteinExistence type="predicted"/>
<dbReference type="CDD" id="cd05685">
    <property type="entry name" value="S1_Tex"/>
    <property type="match status" value="1"/>
</dbReference>
<comment type="function">
    <text evidence="1">Binds mRNA; thus facilitating recognition of the initiation point. It is needed to translate mRNA with a short Shine-Dalgarno (SD) purine-rich sequence.</text>
</comment>
<dbReference type="GO" id="GO:0003735">
    <property type="term" value="F:structural constituent of ribosome"/>
    <property type="evidence" value="ECO:0007669"/>
    <property type="project" value="TreeGrafter"/>
</dbReference>
<dbReference type="SUPFAM" id="SSF47781">
    <property type="entry name" value="RuvA domain 2-like"/>
    <property type="match status" value="2"/>
</dbReference>
<dbReference type="InterPro" id="IPR037027">
    <property type="entry name" value="YqgF/RNaseH-like_dom_sf"/>
</dbReference>
<dbReference type="SUPFAM" id="SSF158832">
    <property type="entry name" value="Tex N-terminal region-like"/>
    <property type="match status" value="1"/>
</dbReference>
<dbReference type="AlphaFoldDB" id="A0A8J2YRN1"/>
<dbReference type="FunFam" id="2.40.50.140:FF:000051">
    <property type="entry name" value="RNA-binding transcriptional accessory protein"/>
    <property type="match status" value="1"/>
</dbReference>
<dbReference type="Gene3D" id="1.10.150.310">
    <property type="entry name" value="Tex RuvX-like domain-like"/>
    <property type="match status" value="1"/>
</dbReference>
<dbReference type="InterPro" id="IPR018974">
    <property type="entry name" value="Tex-like_N"/>
</dbReference>
<dbReference type="SUPFAM" id="SSF50249">
    <property type="entry name" value="Nucleic acid-binding proteins"/>
    <property type="match status" value="1"/>
</dbReference>
<dbReference type="InterPro" id="IPR010994">
    <property type="entry name" value="RuvA_2-like"/>
</dbReference>
<dbReference type="InterPro" id="IPR044146">
    <property type="entry name" value="S1_Tex"/>
</dbReference>
<dbReference type="Proteomes" id="UP000646365">
    <property type="component" value="Unassembled WGS sequence"/>
</dbReference>
<dbReference type="Gene3D" id="2.40.50.140">
    <property type="entry name" value="Nucleic acid-binding proteins"/>
    <property type="match status" value="1"/>
</dbReference>
<gene>
    <name evidence="6" type="ORF">GCM10011611_14790</name>
</gene>
<dbReference type="Gene3D" id="3.30.420.140">
    <property type="entry name" value="YqgF/RNase H-like domain"/>
    <property type="match status" value="1"/>
</dbReference>
<dbReference type="GO" id="GO:0006412">
    <property type="term" value="P:translation"/>
    <property type="evidence" value="ECO:0007669"/>
    <property type="project" value="TreeGrafter"/>
</dbReference>
<dbReference type="FunFam" id="3.30.420.140:FF:000001">
    <property type="entry name" value="RNA-binding transcriptional accessory protein"/>
    <property type="match status" value="1"/>
</dbReference>
<evidence type="ECO:0000259" key="5">
    <source>
        <dbReference type="PROSITE" id="PS50126"/>
    </source>
</evidence>
<dbReference type="GO" id="GO:0005829">
    <property type="term" value="C:cytosol"/>
    <property type="evidence" value="ECO:0007669"/>
    <property type="project" value="TreeGrafter"/>
</dbReference>
<evidence type="ECO:0000256" key="4">
    <source>
        <dbReference type="SAM" id="MobiDB-lite"/>
    </source>
</evidence>
<dbReference type="InterPro" id="IPR006641">
    <property type="entry name" value="YqgF/RNaseH-like_dom"/>
</dbReference>
<dbReference type="EMBL" id="BMJQ01000003">
    <property type="protein sequence ID" value="GGF10262.1"/>
    <property type="molecule type" value="Genomic_DNA"/>
</dbReference>
<evidence type="ECO:0000256" key="2">
    <source>
        <dbReference type="ARBA" id="ARBA00035293"/>
    </source>
</evidence>
<protein>
    <recommendedName>
        <fullName evidence="2">Small ribosomal subunit protein bS1</fullName>
    </recommendedName>
    <alternativeName>
        <fullName evidence="3">30S ribosomal protein S1</fullName>
    </alternativeName>
</protein>
<comment type="caution">
    <text evidence="6">The sequence shown here is derived from an EMBL/GenBank/DDBJ whole genome shotgun (WGS) entry which is preliminary data.</text>
</comment>
<dbReference type="FunFam" id="1.10.10.650:FF:000001">
    <property type="entry name" value="S1 RNA-binding domain 1"/>
    <property type="match status" value="1"/>
</dbReference>
<dbReference type="GO" id="GO:0006139">
    <property type="term" value="P:nucleobase-containing compound metabolic process"/>
    <property type="evidence" value="ECO:0007669"/>
    <property type="project" value="InterPro"/>
</dbReference>
<dbReference type="PANTHER" id="PTHR10724:SF10">
    <property type="entry name" value="S1 RNA-BINDING DOMAIN-CONTAINING PROTEIN 1"/>
    <property type="match status" value="1"/>
</dbReference>
<dbReference type="InterPro" id="IPR003029">
    <property type="entry name" value="S1_domain"/>
</dbReference>
<dbReference type="Gene3D" id="1.10.3500.10">
    <property type="entry name" value="Tex N-terminal region-like"/>
    <property type="match status" value="1"/>
</dbReference>
<dbReference type="InterPro" id="IPR050437">
    <property type="entry name" value="Ribos_protein_bS1-like"/>
</dbReference>
<dbReference type="GO" id="GO:0003729">
    <property type="term" value="F:mRNA binding"/>
    <property type="evidence" value="ECO:0007669"/>
    <property type="project" value="TreeGrafter"/>
</dbReference>
<feature type="domain" description="S1 motif" evidence="5">
    <location>
        <begin position="654"/>
        <end position="723"/>
    </location>
</feature>
<accession>A0A8J2YRN1</accession>
<keyword evidence="7" id="KW-1185">Reference proteome</keyword>
<evidence type="ECO:0000313" key="6">
    <source>
        <dbReference type="EMBL" id="GGF10262.1"/>
    </source>
</evidence>
<dbReference type="FunFam" id="1.10.150.310:FF:000001">
    <property type="entry name" value="RNA-binding transcriptional accessory protein"/>
    <property type="match status" value="1"/>
</dbReference>
<dbReference type="InterPro" id="IPR023319">
    <property type="entry name" value="Tex-like_HTH_dom_sf"/>
</dbReference>
<evidence type="ECO:0000256" key="1">
    <source>
        <dbReference type="ARBA" id="ARBA00025604"/>
    </source>
</evidence>
<name>A0A8J2YRN1_9PROT</name>
<organism evidence="6 7">
    <name type="scientific">Aliidongia dinghuensis</name>
    <dbReference type="NCBI Taxonomy" id="1867774"/>
    <lineage>
        <taxon>Bacteria</taxon>
        <taxon>Pseudomonadati</taxon>
        <taxon>Pseudomonadota</taxon>
        <taxon>Alphaproteobacteria</taxon>
        <taxon>Rhodospirillales</taxon>
        <taxon>Dongiaceae</taxon>
        <taxon>Aliidongia</taxon>
    </lineage>
</organism>
<dbReference type="SMART" id="SM00732">
    <property type="entry name" value="YqgFc"/>
    <property type="match status" value="1"/>
</dbReference>
<feature type="region of interest" description="Disordered" evidence="4">
    <location>
        <begin position="724"/>
        <end position="775"/>
    </location>
</feature>
<dbReference type="InterPro" id="IPR012337">
    <property type="entry name" value="RNaseH-like_sf"/>
</dbReference>
<dbReference type="Pfam" id="PF22706">
    <property type="entry name" value="Tex_central_region"/>
    <property type="match status" value="1"/>
</dbReference>
<dbReference type="Pfam" id="PF12836">
    <property type="entry name" value="HHH_3"/>
    <property type="match status" value="1"/>
</dbReference>
<evidence type="ECO:0000313" key="7">
    <source>
        <dbReference type="Proteomes" id="UP000646365"/>
    </source>
</evidence>
<dbReference type="InterPro" id="IPR023323">
    <property type="entry name" value="Tex-like_dom_sf"/>
</dbReference>
<dbReference type="PANTHER" id="PTHR10724">
    <property type="entry name" value="30S RIBOSOMAL PROTEIN S1"/>
    <property type="match status" value="1"/>
</dbReference>
<dbReference type="InterPro" id="IPR041692">
    <property type="entry name" value="HHH_9"/>
</dbReference>
<dbReference type="RefSeq" id="WP_189044120.1">
    <property type="nucleotide sequence ID" value="NZ_BMJQ01000003.1"/>
</dbReference>
<reference evidence="6" key="2">
    <citation type="submission" date="2020-09" db="EMBL/GenBank/DDBJ databases">
        <authorList>
            <person name="Sun Q."/>
            <person name="Zhou Y."/>
        </authorList>
    </citation>
    <scope>NUCLEOTIDE SEQUENCE</scope>
    <source>
        <strain evidence="6">CGMCC 1.15725</strain>
    </source>
</reference>